<keyword evidence="1" id="KW-0808">Transferase</keyword>
<name>A0A6B3N8P4_9CYAN</name>
<organism evidence="1">
    <name type="scientific">Symploca sp. SIO1C4</name>
    <dbReference type="NCBI Taxonomy" id="2607765"/>
    <lineage>
        <taxon>Bacteria</taxon>
        <taxon>Bacillati</taxon>
        <taxon>Cyanobacteriota</taxon>
        <taxon>Cyanophyceae</taxon>
        <taxon>Coleofasciculales</taxon>
        <taxon>Coleofasciculaceae</taxon>
        <taxon>Symploca</taxon>
    </lineage>
</organism>
<keyword evidence="1" id="KW-0489">Methyltransferase</keyword>
<dbReference type="GO" id="GO:0008168">
    <property type="term" value="F:methyltransferase activity"/>
    <property type="evidence" value="ECO:0007669"/>
    <property type="project" value="UniProtKB-KW"/>
</dbReference>
<dbReference type="InterPro" id="IPR029063">
    <property type="entry name" value="SAM-dependent_MTases_sf"/>
</dbReference>
<protein>
    <submittedName>
        <fullName evidence="1">Class I SAM-dependent methyltransferase</fullName>
    </submittedName>
</protein>
<gene>
    <name evidence="1" type="ORF">F6J89_18155</name>
</gene>
<evidence type="ECO:0000313" key="1">
    <source>
        <dbReference type="EMBL" id="NER29489.1"/>
    </source>
</evidence>
<accession>A0A6B3N8P4</accession>
<proteinExistence type="predicted"/>
<dbReference type="Gene3D" id="2.20.25.110">
    <property type="entry name" value="S-adenosyl-L-methionine-dependent methyltransferases"/>
    <property type="match status" value="1"/>
</dbReference>
<dbReference type="SUPFAM" id="SSF53335">
    <property type="entry name" value="S-adenosyl-L-methionine-dependent methyltransferases"/>
    <property type="match status" value="1"/>
</dbReference>
<comment type="caution">
    <text evidence="1">The sequence shown here is derived from an EMBL/GenBank/DDBJ whole genome shotgun (WGS) entry which is preliminary data.</text>
</comment>
<sequence length="248" mass="28779">MSTELNPLYNSLAFAYTAFANDRDFSREVEALGIKKSSQIEVCELFAGPAYHSIELLRSRCDVKVTAIDNSSLMKIEAQKLGFPEKGEYIVGNVCDTLESLQQAYDYFLILRYSLGLIPPKDLSRLLRAISNRLNFSGCVFIQLHRIDLIVNDFERLSIRERNVVSNSRNITCLWPSGPLKWREDCFEVQMPVTLFVDDERYETVSHEWIYTKTDLERECNLLGMSIERIKSIEQFFKQSCMYRLSFC</sequence>
<dbReference type="GO" id="GO:0032259">
    <property type="term" value="P:methylation"/>
    <property type="evidence" value="ECO:0007669"/>
    <property type="project" value="UniProtKB-KW"/>
</dbReference>
<dbReference type="AlphaFoldDB" id="A0A6B3N8P4"/>
<dbReference type="EMBL" id="JAAHFQ010000376">
    <property type="protein sequence ID" value="NER29489.1"/>
    <property type="molecule type" value="Genomic_DNA"/>
</dbReference>
<dbReference type="Gene3D" id="3.40.50.150">
    <property type="entry name" value="Vaccinia Virus protein VP39"/>
    <property type="match status" value="1"/>
</dbReference>
<reference evidence="1" key="1">
    <citation type="submission" date="2019-11" db="EMBL/GenBank/DDBJ databases">
        <title>Genomic insights into an expanded diversity of filamentous marine cyanobacteria reveals the extraordinary biosynthetic potential of Moorea and Okeania.</title>
        <authorList>
            <person name="Ferreira Leao T."/>
            <person name="Wang M."/>
            <person name="Moss N."/>
            <person name="Da Silva R."/>
            <person name="Sanders J."/>
            <person name="Nurk S."/>
            <person name="Gurevich A."/>
            <person name="Humphrey G."/>
            <person name="Reher R."/>
            <person name="Zhu Q."/>
            <person name="Belda-Ferre P."/>
            <person name="Glukhov E."/>
            <person name="Rex R."/>
            <person name="Dorrestein P.C."/>
            <person name="Knight R."/>
            <person name="Pevzner P."/>
            <person name="Gerwick W.H."/>
            <person name="Gerwick L."/>
        </authorList>
    </citation>
    <scope>NUCLEOTIDE SEQUENCE</scope>
    <source>
        <strain evidence="1">SIO1C4</strain>
    </source>
</reference>